<comment type="caution">
    <text evidence="1">The sequence shown here is derived from an EMBL/GenBank/DDBJ whole genome shotgun (WGS) entry which is preliminary data.</text>
</comment>
<dbReference type="RefSeq" id="WP_142851099.1">
    <property type="nucleotide sequence ID" value="NZ_SGOB01000001.1"/>
</dbReference>
<organism evidence="1 2">
    <name type="scientific">Rhizobium rhizogenes</name>
    <name type="common">Agrobacterium rhizogenes</name>
    <dbReference type="NCBI Taxonomy" id="359"/>
    <lineage>
        <taxon>Bacteria</taxon>
        <taxon>Pseudomonadati</taxon>
        <taxon>Pseudomonadota</taxon>
        <taxon>Alphaproteobacteria</taxon>
        <taxon>Hyphomicrobiales</taxon>
        <taxon>Rhizobiaceae</taxon>
        <taxon>Rhizobium/Agrobacterium group</taxon>
        <taxon>Rhizobium</taxon>
    </lineage>
</organism>
<accession>A0AA94VFD4</accession>
<name>A0AA94VFD4_RHIRH</name>
<dbReference type="EMBL" id="SGOB01000001">
    <property type="protein sequence ID" value="TRA90903.1"/>
    <property type="molecule type" value="Genomic_DNA"/>
</dbReference>
<reference evidence="1 2" key="1">
    <citation type="journal article" date="2019" name="Appl. Microbiol. Biotechnol.">
        <title>Differential efficiency of wild type rhizogenic strains for rol gene transformation of plants.</title>
        <authorList>
            <person name="Desmet S."/>
            <person name="De Keyser E."/>
            <person name="Van Vaerenbergh J."/>
            <person name="Baeyen S."/>
            <person name="Van Huylenbroeck J."/>
            <person name="Geelen D."/>
            <person name="Dhooghe E."/>
        </authorList>
    </citation>
    <scope>NUCLEOTIDE SEQUENCE [LARGE SCALE GENOMIC DNA]</scope>
    <source>
        <strain evidence="1 2">B 4.1</strain>
    </source>
</reference>
<sequence>MSPYRFKEKHEDTDFAIGSTVIQSMPVFVEAIGKCLLLWPHVEHQLGTLLAHCLKTEVIGVIAAFGKVRGGAQQGEILRAAASENLHPTLLPRMKSLLNRVADEEKHRNKLAHGIWGRITNREDLAVWVDSKHYVPWNTTAVVSASAGKAYPGFDALTPNLWVYRIEDIHDVYDSINETHRLLLEFNGLVKG</sequence>
<evidence type="ECO:0000313" key="2">
    <source>
        <dbReference type="Proteomes" id="UP000320858"/>
    </source>
</evidence>
<dbReference type="Proteomes" id="UP000320858">
    <property type="component" value="Unassembled WGS sequence"/>
</dbReference>
<proteinExistence type="predicted"/>
<gene>
    <name evidence="1" type="ORF">EXN24_05170</name>
</gene>
<evidence type="ECO:0000313" key="1">
    <source>
        <dbReference type="EMBL" id="TRA90903.1"/>
    </source>
</evidence>
<dbReference type="AlphaFoldDB" id="A0AA94VFD4"/>
<protein>
    <submittedName>
        <fullName evidence="1">Uncharacterized protein</fullName>
    </submittedName>
</protein>